<dbReference type="GO" id="GO:0000978">
    <property type="term" value="F:RNA polymerase II cis-regulatory region sequence-specific DNA binding"/>
    <property type="evidence" value="ECO:0007669"/>
    <property type="project" value="InterPro"/>
</dbReference>
<dbReference type="PANTHER" id="PTHR40626:SF3">
    <property type="entry name" value="TRANSCRIPTION FACTOR WITH C2H2 AND ZN(2)-CYS(6) DNA BINDING DOMAIN (EUROFUNG)-RELATED"/>
    <property type="match status" value="1"/>
</dbReference>
<evidence type="ECO:0000256" key="2">
    <source>
        <dbReference type="ARBA" id="ARBA00022723"/>
    </source>
</evidence>
<dbReference type="AlphaFoldDB" id="A0A9P1MA52"/>
<dbReference type="GO" id="GO:0000981">
    <property type="term" value="F:DNA-binding transcription factor activity, RNA polymerase II-specific"/>
    <property type="evidence" value="ECO:0007669"/>
    <property type="project" value="InterPro"/>
</dbReference>
<dbReference type="OrthoDB" id="654211at2759"/>
<dbReference type="EMBL" id="CALLCH030000013">
    <property type="protein sequence ID" value="CAI4215874.1"/>
    <property type="molecule type" value="Genomic_DNA"/>
</dbReference>
<keyword evidence="5" id="KW-0862">Zinc</keyword>
<keyword evidence="9" id="KW-1185">Reference proteome</keyword>
<dbReference type="PANTHER" id="PTHR40626">
    <property type="entry name" value="MIP31509P"/>
    <property type="match status" value="1"/>
</dbReference>
<keyword evidence="3" id="KW-0677">Repeat</keyword>
<evidence type="ECO:0000256" key="1">
    <source>
        <dbReference type="ARBA" id="ARBA00004123"/>
    </source>
</evidence>
<dbReference type="InterPro" id="IPR007219">
    <property type="entry name" value="XnlR_reg_dom"/>
</dbReference>
<evidence type="ECO:0000313" key="8">
    <source>
        <dbReference type="EMBL" id="CAI4215874.1"/>
    </source>
</evidence>
<dbReference type="Pfam" id="PF04082">
    <property type="entry name" value="Fungal_trans"/>
    <property type="match status" value="1"/>
</dbReference>
<organism evidence="8 9">
    <name type="scientific">Parascedosporium putredinis</name>
    <dbReference type="NCBI Taxonomy" id="1442378"/>
    <lineage>
        <taxon>Eukaryota</taxon>
        <taxon>Fungi</taxon>
        <taxon>Dikarya</taxon>
        <taxon>Ascomycota</taxon>
        <taxon>Pezizomycotina</taxon>
        <taxon>Sordariomycetes</taxon>
        <taxon>Hypocreomycetidae</taxon>
        <taxon>Microascales</taxon>
        <taxon>Microascaceae</taxon>
        <taxon>Parascedosporium</taxon>
    </lineage>
</organism>
<protein>
    <recommendedName>
        <fullName evidence="7">Xylanolytic transcriptional activator regulatory domain-containing protein</fullName>
    </recommendedName>
</protein>
<comment type="caution">
    <text evidence="8">The sequence shown here is derived from an EMBL/GenBank/DDBJ whole genome shotgun (WGS) entry which is preliminary data.</text>
</comment>
<keyword evidence="4" id="KW-0863">Zinc-finger</keyword>
<keyword evidence="6" id="KW-0539">Nucleus</keyword>
<dbReference type="Proteomes" id="UP000838763">
    <property type="component" value="Unassembled WGS sequence"/>
</dbReference>
<comment type="subcellular location">
    <subcellularLocation>
        <location evidence="1">Nucleus</location>
    </subcellularLocation>
</comment>
<evidence type="ECO:0000259" key="7">
    <source>
        <dbReference type="Pfam" id="PF04082"/>
    </source>
</evidence>
<feature type="domain" description="Xylanolytic transcriptional activator regulatory" evidence="7">
    <location>
        <begin position="36"/>
        <end position="81"/>
    </location>
</feature>
<gene>
    <name evidence="8" type="ORF">PPNO1_LOCUS5548</name>
</gene>
<proteinExistence type="predicted"/>
<evidence type="ECO:0000256" key="4">
    <source>
        <dbReference type="ARBA" id="ARBA00022771"/>
    </source>
</evidence>
<keyword evidence="2" id="KW-0479">Metal-binding</keyword>
<sequence>MIKPRNTIVTIEWSALLEKKCLEFFSPANVRRYLAFYWAIWHPNINLLHKPTFDPTTTSPSLLAAMTIMGASVSPCPSDLNDAKLWFNCVEEMVFTDYDLCSDPVYTMNTGVWTPAMTKQRFRFATVVSAVRDIDFATARHAELGNPLDFQWKTFVVKEELIRAFYGYPSSTTPLSFSTTSPRFVVKEMRIHLARPEACFHAETADECLAELQAWSAHSSILPTLCISDATEMICKGPLPGKCTASSVHSLVFQHRNSFSLDSHFIAIRHALANWKPIWDLYKLHLDSSPTHNLLAGQTLTPDNAWRRIGFWRHSHDYWLLASIIVDRLTGSSLSTANYGVSPESDYAGSPHREPTGVLTRYDQTSMQQVNELIADFQNIQIFSTAL</sequence>
<evidence type="ECO:0000256" key="6">
    <source>
        <dbReference type="ARBA" id="ARBA00023242"/>
    </source>
</evidence>
<evidence type="ECO:0000256" key="3">
    <source>
        <dbReference type="ARBA" id="ARBA00022737"/>
    </source>
</evidence>
<dbReference type="GO" id="GO:0005634">
    <property type="term" value="C:nucleus"/>
    <property type="evidence" value="ECO:0007669"/>
    <property type="project" value="UniProtKB-SubCell"/>
</dbReference>
<reference evidence="8" key="1">
    <citation type="submission" date="2022-11" db="EMBL/GenBank/DDBJ databases">
        <authorList>
            <person name="Scott C."/>
            <person name="Bruce N."/>
        </authorList>
    </citation>
    <scope>NUCLEOTIDE SEQUENCE</scope>
</reference>
<dbReference type="InterPro" id="IPR051059">
    <property type="entry name" value="VerF-like"/>
</dbReference>
<dbReference type="GO" id="GO:0006351">
    <property type="term" value="P:DNA-templated transcription"/>
    <property type="evidence" value="ECO:0007669"/>
    <property type="project" value="InterPro"/>
</dbReference>
<accession>A0A9P1MA52</accession>
<evidence type="ECO:0000256" key="5">
    <source>
        <dbReference type="ARBA" id="ARBA00022833"/>
    </source>
</evidence>
<dbReference type="GO" id="GO:0000785">
    <property type="term" value="C:chromatin"/>
    <property type="evidence" value="ECO:0007669"/>
    <property type="project" value="TreeGrafter"/>
</dbReference>
<dbReference type="GO" id="GO:0008270">
    <property type="term" value="F:zinc ion binding"/>
    <property type="evidence" value="ECO:0007669"/>
    <property type="project" value="UniProtKB-KW"/>
</dbReference>
<name>A0A9P1MA52_9PEZI</name>
<evidence type="ECO:0000313" key="9">
    <source>
        <dbReference type="Proteomes" id="UP000838763"/>
    </source>
</evidence>